<dbReference type="InterPro" id="IPR002818">
    <property type="entry name" value="DJ-1/PfpI"/>
</dbReference>
<comment type="caution">
    <text evidence="2">The sequence shown here is derived from an EMBL/GenBank/DDBJ whole genome shotgun (WGS) entry which is preliminary data.</text>
</comment>
<dbReference type="SUPFAM" id="SSF52317">
    <property type="entry name" value="Class I glutamine amidotransferase-like"/>
    <property type="match status" value="1"/>
</dbReference>
<organism evidence="2 3">
    <name type="scientific">Campylobacter novaezeelandiae</name>
    <dbReference type="NCBI Taxonomy" id="2267891"/>
    <lineage>
        <taxon>Bacteria</taxon>
        <taxon>Pseudomonadati</taxon>
        <taxon>Campylobacterota</taxon>
        <taxon>Epsilonproteobacteria</taxon>
        <taxon>Campylobacterales</taxon>
        <taxon>Campylobacteraceae</taxon>
        <taxon>Campylobacter</taxon>
    </lineage>
</organism>
<name>A0A4Q9JW50_9BACT</name>
<keyword evidence="3" id="KW-1185">Reference proteome</keyword>
<sequence>MIKKVLIPLAQGFEEAEFIGISDVLKRASVLSDNLEIFISSLDKELLVSGAHGIKIKADFVLDDIKDKEFDAIALAGGFEGMSNLKANTAILSIIKKLHSNKKIIGAICASPIVLNEAGVLEGEFTCYPGCEKMLKGVWVNKAVCVNKNVITSAGPATAILFGLELVKSLCGEEIYEALYKAMLIPLLRNEN</sequence>
<dbReference type="AlphaFoldDB" id="A0A4Q9JW50"/>
<dbReference type="InterPro" id="IPR029062">
    <property type="entry name" value="Class_I_gatase-like"/>
</dbReference>
<dbReference type="CDD" id="cd03135">
    <property type="entry name" value="GATase1_DJ-1"/>
    <property type="match status" value="1"/>
</dbReference>
<dbReference type="EMBL" id="QPGR01000001">
    <property type="protein sequence ID" value="TBR82434.1"/>
    <property type="molecule type" value="Genomic_DNA"/>
</dbReference>
<dbReference type="OrthoDB" id="9792284at2"/>
<dbReference type="Pfam" id="PF01965">
    <property type="entry name" value="DJ-1_PfpI"/>
    <property type="match status" value="1"/>
</dbReference>
<gene>
    <name evidence="2" type="ORF">DU473_00920</name>
</gene>
<dbReference type="GO" id="GO:0005737">
    <property type="term" value="C:cytoplasm"/>
    <property type="evidence" value="ECO:0007669"/>
    <property type="project" value="TreeGrafter"/>
</dbReference>
<feature type="domain" description="DJ-1/PfpI" evidence="1">
    <location>
        <begin position="3"/>
        <end position="168"/>
    </location>
</feature>
<dbReference type="PANTHER" id="PTHR48094:SF12">
    <property type="entry name" value="PARKINSON DISEASE PROTEIN 7 HOMOLOG"/>
    <property type="match status" value="1"/>
</dbReference>
<accession>A0A4Q9JW50</accession>
<dbReference type="Proteomes" id="UP000292583">
    <property type="component" value="Unassembled WGS sequence"/>
</dbReference>
<evidence type="ECO:0000313" key="2">
    <source>
        <dbReference type="EMBL" id="TBR82434.1"/>
    </source>
</evidence>
<reference evidence="2 3" key="1">
    <citation type="submission" date="2018-07" db="EMBL/GenBank/DDBJ databases">
        <title>Campylobacter zealandensis sp. nov., isolated from birds and water in New Zealand.</title>
        <authorList>
            <person name="Wilkinson D.A."/>
            <person name="Biggs P.J."/>
            <person name="French N.P."/>
            <person name="Midwinter A.C."/>
        </authorList>
    </citation>
    <scope>NUCLEOTIDE SEQUENCE [LARGE SCALE GENOMIC DNA]</scope>
    <source>
        <strain evidence="2 3">B423b</strain>
    </source>
</reference>
<proteinExistence type="predicted"/>
<dbReference type="PANTHER" id="PTHR48094">
    <property type="entry name" value="PROTEIN/NUCLEIC ACID DEGLYCASE DJ-1-RELATED"/>
    <property type="match status" value="1"/>
</dbReference>
<dbReference type="Gene3D" id="3.40.50.880">
    <property type="match status" value="1"/>
</dbReference>
<protein>
    <submittedName>
        <fullName evidence="2">DJ-1 family protein</fullName>
    </submittedName>
</protein>
<evidence type="ECO:0000259" key="1">
    <source>
        <dbReference type="Pfam" id="PF01965"/>
    </source>
</evidence>
<evidence type="ECO:0000313" key="3">
    <source>
        <dbReference type="Proteomes" id="UP000292583"/>
    </source>
</evidence>
<dbReference type="InterPro" id="IPR050325">
    <property type="entry name" value="Prot/Nucl_acid_deglycase"/>
</dbReference>
<dbReference type="NCBIfam" id="TIGR01383">
    <property type="entry name" value="not_thiJ"/>
    <property type="match status" value="1"/>
</dbReference>
<dbReference type="RefSeq" id="WP_131163420.1">
    <property type="nucleotide sequence ID" value="NZ_CP076657.1"/>
</dbReference>
<dbReference type="InterPro" id="IPR006287">
    <property type="entry name" value="DJ-1"/>
</dbReference>